<dbReference type="AlphaFoldDB" id="A0A421DJ04"/>
<gene>
    <name evidence="2" type="ORF">BIY29_18795</name>
</gene>
<protein>
    <submittedName>
        <fullName evidence="2">Uncharacterized protein</fullName>
    </submittedName>
</protein>
<feature type="transmembrane region" description="Helical" evidence="1">
    <location>
        <begin position="121"/>
        <end position="147"/>
    </location>
</feature>
<comment type="caution">
    <text evidence="2">The sequence shown here is derived from an EMBL/GenBank/DDBJ whole genome shotgun (WGS) entry which is preliminary data.</text>
</comment>
<dbReference type="EMBL" id="MJLZ01000081">
    <property type="protein sequence ID" value="RLM17947.1"/>
    <property type="molecule type" value="Genomic_DNA"/>
</dbReference>
<dbReference type="Proteomes" id="UP000285648">
    <property type="component" value="Unassembled WGS sequence"/>
</dbReference>
<feature type="transmembrane region" description="Helical" evidence="1">
    <location>
        <begin position="159"/>
        <end position="180"/>
    </location>
</feature>
<proteinExistence type="predicted"/>
<keyword evidence="3" id="KW-1185">Reference proteome</keyword>
<keyword evidence="1" id="KW-0812">Transmembrane</keyword>
<reference evidence="2 3" key="1">
    <citation type="submission" date="2016-09" db="EMBL/GenBank/DDBJ databases">
        <authorList>
            <person name="Doonan J."/>
            <person name="Pachebat J.A."/>
            <person name="Golyshin P.N."/>
            <person name="Denman S."/>
            <person name="Mcdonald J.E."/>
        </authorList>
    </citation>
    <scope>NUCLEOTIDE SEQUENCE [LARGE SCALE GENOMIC DNA]</scope>
    <source>
        <strain evidence="2 3">NCPPB 3934</strain>
    </source>
</reference>
<accession>A0A421DJ04</accession>
<organism evidence="2 3">
    <name type="scientific">Brenneria alni</name>
    <dbReference type="NCBI Taxonomy" id="71656"/>
    <lineage>
        <taxon>Bacteria</taxon>
        <taxon>Pseudomonadati</taxon>
        <taxon>Pseudomonadota</taxon>
        <taxon>Gammaproteobacteria</taxon>
        <taxon>Enterobacterales</taxon>
        <taxon>Pectobacteriaceae</taxon>
        <taxon>Brenneria</taxon>
    </lineage>
</organism>
<dbReference type="RefSeq" id="WP_240630236.1">
    <property type="nucleotide sequence ID" value="NZ_MJLZ01000081.1"/>
</dbReference>
<feature type="transmembrane region" description="Helical" evidence="1">
    <location>
        <begin position="94"/>
        <end position="115"/>
    </location>
</feature>
<sequence length="184" mass="21126">MAKWMRTIFFSDYLPSILCLLLLVKMDYAICSSWPVNQSVDNRMKLMLLFIHFIMIFAIFSPFIGRLLAKISNEKFKDFIGLPDKDKNITYIDLYDFLSGLALSAFYLSILLFTLKDVYEITGWFISGIYVFLMFASSISIASISLMRYIWLFAKFSKYTYAFSALLAGGICMAIISIAIRMAS</sequence>
<feature type="transmembrane region" description="Helical" evidence="1">
    <location>
        <begin position="47"/>
        <end position="69"/>
    </location>
</feature>
<evidence type="ECO:0000313" key="3">
    <source>
        <dbReference type="Proteomes" id="UP000285648"/>
    </source>
</evidence>
<keyword evidence="1" id="KW-1133">Transmembrane helix</keyword>
<keyword evidence="1" id="KW-0472">Membrane</keyword>
<evidence type="ECO:0000256" key="1">
    <source>
        <dbReference type="SAM" id="Phobius"/>
    </source>
</evidence>
<evidence type="ECO:0000313" key="2">
    <source>
        <dbReference type="EMBL" id="RLM17947.1"/>
    </source>
</evidence>
<name>A0A421DJ04_9GAMM</name>